<dbReference type="EMBL" id="ML996697">
    <property type="protein sequence ID" value="KAF2399418.1"/>
    <property type="molecule type" value="Genomic_DNA"/>
</dbReference>
<feature type="region of interest" description="Disordered" evidence="1">
    <location>
        <begin position="1"/>
        <end position="84"/>
    </location>
</feature>
<evidence type="ECO:0000256" key="1">
    <source>
        <dbReference type="SAM" id="MobiDB-lite"/>
    </source>
</evidence>
<sequence length="84" mass="9498">MTSNHHETITQRPATAVTNPSQKISPRACRSNHTRLTAPRTKSSPHLTRQPRCPRTPPASPFRPQGSRRQKKLSRAQPPRKLDT</sequence>
<protein>
    <submittedName>
        <fullName evidence="2">Uncharacterized protein</fullName>
    </submittedName>
</protein>
<evidence type="ECO:0000313" key="2">
    <source>
        <dbReference type="EMBL" id="KAF2399418.1"/>
    </source>
</evidence>
<keyword evidence="3" id="KW-1185">Reference proteome</keyword>
<reference evidence="2" key="1">
    <citation type="journal article" date="2020" name="Stud. Mycol.">
        <title>101 Dothideomycetes genomes: a test case for predicting lifestyles and emergence of pathogens.</title>
        <authorList>
            <person name="Haridas S."/>
            <person name="Albert R."/>
            <person name="Binder M."/>
            <person name="Bloem J."/>
            <person name="Labutti K."/>
            <person name="Salamov A."/>
            <person name="Andreopoulos B."/>
            <person name="Baker S."/>
            <person name="Barry K."/>
            <person name="Bills G."/>
            <person name="Bluhm B."/>
            <person name="Cannon C."/>
            <person name="Castanera R."/>
            <person name="Culley D."/>
            <person name="Daum C."/>
            <person name="Ezra D."/>
            <person name="Gonzalez J."/>
            <person name="Henrissat B."/>
            <person name="Kuo A."/>
            <person name="Liang C."/>
            <person name="Lipzen A."/>
            <person name="Lutzoni F."/>
            <person name="Magnuson J."/>
            <person name="Mondo S."/>
            <person name="Nolan M."/>
            <person name="Ohm R."/>
            <person name="Pangilinan J."/>
            <person name="Park H.-J."/>
            <person name="Ramirez L."/>
            <person name="Alfaro M."/>
            <person name="Sun H."/>
            <person name="Tritt A."/>
            <person name="Yoshinaga Y."/>
            <person name="Zwiers L.-H."/>
            <person name="Turgeon B."/>
            <person name="Goodwin S."/>
            <person name="Spatafora J."/>
            <person name="Crous P."/>
            <person name="Grigoriev I."/>
        </authorList>
    </citation>
    <scope>NUCLEOTIDE SEQUENCE</scope>
    <source>
        <strain evidence="2">CBS 262.69</strain>
    </source>
</reference>
<name>A0A6G1HTN4_9PEZI</name>
<dbReference type="Proteomes" id="UP000799640">
    <property type="component" value="Unassembled WGS sequence"/>
</dbReference>
<evidence type="ECO:0000313" key="3">
    <source>
        <dbReference type="Proteomes" id="UP000799640"/>
    </source>
</evidence>
<organism evidence="2 3">
    <name type="scientific">Trichodelitschia bisporula</name>
    <dbReference type="NCBI Taxonomy" id="703511"/>
    <lineage>
        <taxon>Eukaryota</taxon>
        <taxon>Fungi</taxon>
        <taxon>Dikarya</taxon>
        <taxon>Ascomycota</taxon>
        <taxon>Pezizomycotina</taxon>
        <taxon>Dothideomycetes</taxon>
        <taxon>Dothideomycetes incertae sedis</taxon>
        <taxon>Phaeotrichales</taxon>
        <taxon>Phaeotrichaceae</taxon>
        <taxon>Trichodelitschia</taxon>
    </lineage>
</organism>
<proteinExistence type="predicted"/>
<dbReference type="AlphaFoldDB" id="A0A6G1HTN4"/>
<gene>
    <name evidence="2" type="ORF">EJ06DRAFT_530959</name>
</gene>
<accession>A0A6G1HTN4</accession>
<feature type="compositionally biased region" description="Polar residues" evidence="1">
    <location>
        <begin position="10"/>
        <end position="24"/>
    </location>
</feature>